<dbReference type="NCBIfam" id="NF002068">
    <property type="entry name" value="PRK00911.1"/>
    <property type="match status" value="1"/>
</dbReference>
<dbReference type="SUPFAM" id="SSF52016">
    <property type="entry name" value="LeuD/IlvD-like"/>
    <property type="match status" value="1"/>
</dbReference>
<dbReference type="InterPro" id="IPR000581">
    <property type="entry name" value="ILV_EDD_N"/>
</dbReference>
<feature type="binding site" description="via carbamate group" evidence="15">
    <location>
        <position position="129"/>
    </location>
    <ligand>
        <name>Mg(2+)</name>
        <dbReference type="ChEBI" id="CHEBI:18420"/>
    </ligand>
</feature>
<accession>A0A2K2H633</accession>
<dbReference type="UniPathway" id="UPA00049">
    <property type="reaction ID" value="UER00061"/>
</dbReference>
<keyword evidence="6 15" id="KW-0460">Magnesium</keyword>
<dbReference type="FunFam" id="3.50.30.80:FF:000001">
    <property type="entry name" value="Dihydroxy-acid dehydratase"/>
    <property type="match status" value="1"/>
</dbReference>
<evidence type="ECO:0000259" key="17">
    <source>
        <dbReference type="Pfam" id="PF24877"/>
    </source>
</evidence>
<feature type="domain" description="Dihydroxy-acid/6-phosphogluconate dehydratase C-terminal" evidence="17">
    <location>
        <begin position="375"/>
        <end position="564"/>
    </location>
</feature>
<evidence type="ECO:0000313" key="19">
    <source>
        <dbReference type="Proteomes" id="UP000236340"/>
    </source>
</evidence>
<dbReference type="OrthoDB" id="9807077at2"/>
<dbReference type="RefSeq" id="WP_103116713.1">
    <property type="nucleotide sequence ID" value="NZ_PPFX01000051.1"/>
</dbReference>
<dbReference type="Pfam" id="PF24877">
    <property type="entry name" value="ILV_EDD_C"/>
    <property type="match status" value="1"/>
</dbReference>
<dbReference type="GO" id="GO:0009097">
    <property type="term" value="P:isoleucine biosynthetic process"/>
    <property type="evidence" value="ECO:0007669"/>
    <property type="project" value="UniProtKB-UniRule"/>
</dbReference>
<dbReference type="PANTHER" id="PTHR21000">
    <property type="entry name" value="DIHYDROXY-ACID DEHYDRATASE DAD"/>
    <property type="match status" value="1"/>
</dbReference>
<dbReference type="InterPro" id="IPR037237">
    <property type="entry name" value="IlvD/EDD_N"/>
</dbReference>
<gene>
    <name evidence="15 18" type="primary">ilvD</name>
    <name evidence="18" type="ORF">C2E25_15915</name>
</gene>
<keyword evidence="3 15" id="KW-0028">Amino-acid biosynthesis</keyword>
<dbReference type="GO" id="GO:0000287">
    <property type="term" value="F:magnesium ion binding"/>
    <property type="evidence" value="ECO:0007669"/>
    <property type="project" value="UniProtKB-UniRule"/>
</dbReference>
<evidence type="ECO:0000259" key="16">
    <source>
        <dbReference type="Pfam" id="PF00920"/>
    </source>
</evidence>
<dbReference type="EC" id="4.2.1.9" evidence="14 15"/>
<comment type="pathway">
    <text evidence="13 15">Amino-acid biosynthesis; L-isoleucine biosynthesis; L-isoleucine from 2-oxobutanoate: step 3/4.</text>
</comment>
<dbReference type="HAMAP" id="MF_00012">
    <property type="entry name" value="IlvD"/>
    <property type="match status" value="1"/>
</dbReference>
<comment type="cofactor">
    <cofactor evidence="15">
        <name>[2Fe-2S] cluster</name>
        <dbReference type="ChEBI" id="CHEBI:190135"/>
    </cofactor>
    <text evidence="15">Binds 1 [2Fe-2S] cluster per subunit. This cluster acts as a Lewis acid cofactor.</text>
</comment>
<comment type="similarity">
    <text evidence="2 15">Belongs to the IlvD/Edd family.</text>
</comment>
<evidence type="ECO:0000256" key="12">
    <source>
        <dbReference type="ARBA" id="ARBA00029436"/>
    </source>
</evidence>
<dbReference type="PROSITE" id="PS00887">
    <property type="entry name" value="ILVD_EDD_2"/>
    <property type="match status" value="1"/>
</dbReference>
<comment type="catalytic activity">
    <reaction evidence="15">
        <text>(2R,3R)-2,3-dihydroxy-3-methylpentanoate = (S)-3-methyl-2-oxopentanoate + H2O</text>
        <dbReference type="Rhea" id="RHEA:27694"/>
        <dbReference type="ChEBI" id="CHEBI:15377"/>
        <dbReference type="ChEBI" id="CHEBI:35146"/>
        <dbReference type="ChEBI" id="CHEBI:49258"/>
        <dbReference type="EC" id="4.2.1.9"/>
    </reaction>
</comment>
<evidence type="ECO:0000256" key="15">
    <source>
        <dbReference type="HAMAP-Rule" id="MF_00012"/>
    </source>
</evidence>
<evidence type="ECO:0000256" key="3">
    <source>
        <dbReference type="ARBA" id="ARBA00022605"/>
    </source>
</evidence>
<keyword evidence="4 15" id="KW-0001">2Fe-2S</keyword>
<dbReference type="EMBL" id="PPFX01000051">
    <property type="protein sequence ID" value="PNU18782.1"/>
    <property type="molecule type" value="Genomic_DNA"/>
</dbReference>
<dbReference type="PANTHER" id="PTHR21000:SF5">
    <property type="entry name" value="DIHYDROXY-ACID DEHYDRATASE, MITOCHONDRIAL"/>
    <property type="match status" value="1"/>
</dbReference>
<feature type="domain" description="Dihydroxy-acid/6-phosphogluconate dehydratase N-terminal" evidence="16">
    <location>
        <begin position="39"/>
        <end position="362"/>
    </location>
</feature>
<feature type="binding site" evidence="15">
    <location>
        <position position="54"/>
    </location>
    <ligand>
        <name>[2Fe-2S] cluster</name>
        <dbReference type="ChEBI" id="CHEBI:190135"/>
    </ligand>
</feature>
<evidence type="ECO:0000256" key="1">
    <source>
        <dbReference type="ARBA" id="ARBA00001946"/>
    </source>
</evidence>
<keyword evidence="7 15" id="KW-0408">Iron</keyword>
<dbReference type="InterPro" id="IPR050165">
    <property type="entry name" value="DHAD_IlvD/Edd"/>
</dbReference>
<feature type="binding site" evidence="15">
    <location>
        <position position="128"/>
    </location>
    <ligand>
        <name>Mg(2+)</name>
        <dbReference type="ChEBI" id="CHEBI:18420"/>
    </ligand>
</feature>
<dbReference type="GO" id="GO:0009099">
    <property type="term" value="P:L-valine biosynthetic process"/>
    <property type="evidence" value="ECO:0007669"/>
    <property type="project" value="UniProtKB-UniRule"/>
</dbReference>
<dbReference type="InterPro" id="IPR004404">
    <property type="entry name" value="DihydroxyA_deHydtase"/>
</dbReference>
<comment type="function">
    <text evidence="15">Functions in the biosynthesis of branched-chain amino acids. Catalyzes the dehydration of (2R,3R)-2,3-dihydroxy-3-methylpentanoate (2,3-dihydroxy-3-methylvalerate) into 2-oxo-3-methylpentanoate (2-oxo-3-methylvalerate) and of (2R)-2,3-dihydroxy-3-methylbutanoate (2,3-dihydroxyisovalerate) into 2-oxo-3-methylbutanoate (2-oxoisovalerate), the penultimate precursor to L-isoleucine and L-valine, respectively.</text>
</comment>
<sequence>MKKRSSEITGTPGGADWAERTAARSMLRAVRFSDEDFEKPIIALAVPHTNGTPCNDHLRDLGDILQREIEAAGGKAIVFGTPVISDGISMGSEAMKYSLVSREVIADAIELMTEGYRVDGVLTLSGCDKTIPAALMPIARNDLIGLTLYGGSILPGLYDGEELNIVSSFEAIGAHAAGKIDACRLKEIECHACPGAGSCGGMYTANTMASAIEALGMSIPGAASNLAVERDNRISADKRLDAARSARILMSLLQKGISARRIMTRAAFENALTVAWALGGSTNAVLHLLALAREADVDLDLDAIARVTEKVPLLGNFKPFGRYLMNDLHRIGGIPMVMKTLLDAGFLHGDCLTVTGLSIADNLADAPTCPEGQDILYPPEAPYAPPEQHIRILRGNLAPKGCVLKLSGKKPGSFSGPARVFEREEEALQAILKGEINRGDVMVIRYEGPKGGPGMREMLSPSAALMGAGLGADVALVTDGRFSGGTHGIMIGHVAPEAQVGGAIALVKERDPIEINLGTNELNLLVDGRELEKRREAWQPPGFRYPRGVLAKYAGLVSSASEGAVTS</sequence>
<dbReference type="GO" id="GO:0004160">
    <property type="term" value="F:dihydroxy-acid dehydratase activity"/>
    <property type="evidence" value="ECO:0007669"/>
    <property type="project" value="UniProtKB-UniRule"/>
</dbReference>
<dbReference type="UniPathway" id="UPA00047">
    <property type="reaction ID" value="UER00057"/>
</dbReference>
<dbReference type="AlphaFoldDB" id="A0A2K2H633"/>
<dbReference type="Proteomes" id="UP000236340">
    <property type="component" value="Unassembled WGS sequence"/>
</dbReference>
<proteinExistence type="inferred from homology"/>
<comment type="cofactor">
    <cofactor evidence="1 15">
        <name>Mg(2+)</name>
        <dbReference type="ChEBI" id="CHEBI:18420"/>
    </cofactor>
</comment>
<evidence type="ECO:0000256" key="9">
    <source>
        <dbReference type="ARBA" id="ARBA00023239"/>
    </source>
</evidence>
<comment type="pathway">
    <text evidence="12 15">Amino-acid biosynthesis; L-valine biosynthesis; L-valine from pyruvate: step 3/4.</text>
</comment>
<comment type="caution">
    <text evidence="15">Lacks conserved residue(s) required for the propagation of feature annotation.</text>
</comment>
<comment type="subunit">
    <text evidence="15">Homodimer.</text>
</comment>
<keyword evidence="10 15" id="KW-0100">Branched-chain amino acid biosynthesis</keyword>
<dbReference type="InterPro" id="IPR042096">
    <property type="entry name" value="Dihydro-acid_dehy_C"/>
</dbReference>
<dbReference type="InterPro" id="IPR020558">
    <property type="entry name" value="DiOHA_6PGluconate_deHydtase_CS"/>
</dbReference>
<comment type="caution">
    <text evidence="18">The sequence shown here is derived from an EMBL/GenBank/DDBJ whole genome shotgun (WGS) entry which is preliminary data.</text>
</comment>
<feature type="modified residue" description="N6-carboxylysine" evidence="15">
    <location>
        <position position="129"/>
    </location>
</feature>
<evidence type="ECO:0000256" key="6">
    <source>
        <dbReference type="ARBA" id="ARBA00022842"/>
    </source>
</evidence>
<evidence type="ECO:0000256" key="5">
    <source>
        <dbReference type="ARBA" id="ARBA00022723"/>
    </source>
</evidence>
<evidence type="ECO:0000256" key="7">
    <source>
        <dbReference type="ARBA" id="ARBA00023004"/>
    </source>
</evidence>
<evidence type="ECO:0000256" key="14">
    <source>
        <dbReference type="ARBA" id="ARBA00029490"/>
    </source>
</evidence>
<feature type="active site" description="Proton acceptor" evidence="15">
    <location>
        <position position="483"/>
    </location>
</feature>
<dbReference type="NCBIfam" id="TIGR00110">
    <property type="entry name" value="ilvD"/>
    <property type="match status" value="1"/>
</dbReference>
<comment type="catalytic activity">
    <reaction evidence="11">
        <text>(2R)-2,3-dihydroxy-3-methylbutanoate = 3-methyl-2-oxobutanoate + H2O</text>
        <dbReference type="Rhea" id="RHEA:24809"/>
        <dbReference type="ChEBI" id="CHEBI:11851"/>
        <dbReference type="ChEBI" id="CHEBI:15377"/>
        <dbReference type="ChEBI" id="CHEBI:49072"/>
        <dbReference type="EC" id="4.2.1.9"/>
    </reaction>
    <physiologicalReaction direction="left-to-right" evidence="11">
        <dbReference type="Rhea" id="RHEA:24810"/>
    </physiologicalReaction>
</comment>
<dbReference type="SUPFAM" id="SSF143975">
    <property type="entry name" value="IlvD/EDD N-terminal domain-like"/>
    <property type="match status" value="1"/>
</dbReference>
<evidence type="ECO:0000256" key="10">
    <source>
        <dbReference type="ARBA" id="ARBA00023304"/>
    </source>
</evidence>
<evidence type="ECO:0000256" key="13">
    <source>
        <dbReference type="ARBA" id="ARBA00029437"/>
    </source>
</evidence>
<evidence type="ECO:0000256" key="11">
    <source>
        <dbReference type="ARBA" id="ARBA00029304"/>
    </source>
</evidence>
<protein>
    <recommendedName>
        <fullName evidence="14 15">Dihydroxy-acid dehydratase</fullName>
        <shortName evidence="15">DAD</shortName>
        <ecNumber evidence="14 15">4.2.1.9</ecNumber>
    </recommendedName>
</protein>
<keyword evidence="5 15" id="KW-0479">Metal-binding</keyword>
<dbReference type="InterPro" id="IPR056740">
    <property type="entry name" value="ILV_EDD_C"/>
</dbReference>
<dbReference type="GO" id="GO:0051537">
    <property type="term" value="F:2 iron, 2 sulfur cluster binding"/>
    <property type="evidence" value="ECO:0007669"/>
    <property type="project" value="UniProtKB-UniRule"/>
</dbReference>
<reference evidence="18 19" key="1">
    <citation type="journal article" date="2018" name="Genome Announc.">
        <title>Genome Sequence of Geothermobacter sp. HR-1 Iron Reducer from the Loihi Seamount.</title>
        <authorList>
            <person name="Smith H."/>
            <person name="Abuyen K."/>
            <person name="Tremblay J."/>
            <person name="Savalia P."/>
            <person name="Perez-Rodriguez I."/>
            <person name="Emerson D."/>
            <person name="Tully B."/>
            <person name="Amend J."/>
        </authorList>
    </citation>
    <scope>NUCLEOTIDE SEQUENCE [LARGE SCALE GENOMIC DNA]</scope>
    <source>
        <strain evidence="18 19">HR-1</strain>
    </source>
</reference>
<name>A0A2K2H633_9BACT</name>
<keyword evidence="8 15" id="KW-0411">Iron-sulfur</keyword>
<organism evidence="18 19">
    <name type="scientific">Geothermobacter hydrogeniphilus</name>
    <dbReference type="NCBI Taxonomy" id="1969733"/>
    <lineage>
        <taxon>Bacteria</taxon>
        <taxon>Pseudomonadati</taxon>
        <taxon>Thermodesulfobacteriota</taxon>
        <taxon>Desulfuromonadia</taxon>
        <taxon>Desulfuromonadales</taxon>
        <taxon>Geothermobacteraceae</taxon>
        <taxon>Geothermobacter</taxon>
    </lineage>
</organism>
<evidence type="ECO:0000256" key="2">
    <source>
        <dbReference type="ARBA" id="ARBA00006486"/>
    </source>
</evidence>
<feature type="binding site" evidence="15">
    <location>
        <position position="457"/>
    </location>
    <ligand>
        <name>Mg(2+)</name>
        <dbReference type="ChEBI" id="CHEBI:18420"/>
    </ligand>
</feature>
<keyword evidence="9 15" id="KW-0456">Lyase</keyword>
<evidence type="ECO:0000256" key="4">
    <source>
        <dbReference type="ARBA" id="ARBA00022714"/>
    </source>
</evidence>
<dbReference type="Gene3D" id="3.50.30.80">
    <property type="entry name" value="IlvD/EDD C-terminal domain-like"/>
    <property type="match status" value="1"/>
</dbReference>
<feature type="binding site" evidence="15">
    <location>
        <position position="86"/>
    </location>
    <ligand>
        <name>Mg(2+)</name>
        <dbReference type="ChEBI" id="CHEBI:18420"/>
    </ligand>
</feature>
<evidence type="ECO:0000256" key="8">
    <source>
        <dbReference type="ARBA" id="ARBA00023014"/>
    </source>
</evidence>
<evidence type="ECO:0000313" key="18">
    <source>
        <dbReference type="EMBL" id="PNU18782.1"/>
    </source>
</evidence>
<dbReference type="Pfam" id="PF00920">
    <property type="entry name" value="ILVD_EDD_N"/>
    <property type="match status" value="1"/>
</dbReference>